<gene>
    <name evidence="2" type="ORF">E8A74_37445</name>
</gene>
<evidence type="ECO:0000313" key="2">
    <source>
        <dbReference type="EMBL" id="TKC99587.1"/>
    </source>
</evidence>
<comment type="caution">
    <text evidence="2">The sequence shown here is derived from an EMBL/GenBank/DDBJ whole genome shotgun (WGS) entry which is preliminary data.</text>
</comment>
<dbReference type="EMBL" id="SSMQ01000055">
    <property type="protein sequence ID" value="TKC99587.1"/>
    <property type="molecule type" value="Genomic_DNA"/>
</dbReference>
<name>A0A4U1IYC3_9BACT</name>
<feature type="region of interest" description="Disordered" evidence="1">
    <location>
        <begin position="145"/>
        <end position="165"/>
    </location>
</feature>
<dbReference type="Proteomes" id="UP000309215">
    <property type="component" value="Unassembled WGS sequence"/>
</dbReference>
<organism evidence="2 3">
    <name type="scientific">Polyangium fumosum</name>
    <dbReference type="NCBI Taxonomy" id="889272"/>
    <lineage>
        <taxon>Bacteria</taxon>
        <taxon>Pseudomonadati</taxon>
        <taxon>Myxococcota</taxon>
        <taxon>Polyangia</taxon>
        <taxon>Polyangiales</taxon>
        <taxon>Polyangiaceae</taxon>
        <taxon>Polyangium</taxon>
    </lineage>
</organism>
<sequence length="165" mass="18037">MSDPKHPKAGDRTMDLSDIELVDITPDHVAHLSKLRDGHAGAIAALLLSDPAARQQAGLSEVEVAELGALWQDFQRIEEVLPAVEKLLELLHETRLVRAHEIAYRLGEMAHQVRRRAERSAKGAEVAAPFEALLEYHFATGQKAAAAREKNKKEAEAPASTNTPA</sequence>
<dbReference type="AlphaFoldDB" id="A0A4U1IYC3"/>
<evidence type="ECO:0000313" key="3">
    <source>
        <dbReference type="Proteomes" id="UP000309215"/>
    </source>
</evidence>
<evidence type="ECO:0000256" key="1">
    <source>
        <dbReference type="SAM" id="MobiDB-lite"/>
    </source>
</evidence>
<proteinExistence type="predicted"/>
<reference evidence="2 3" key="1">
    <citation type="submission" date="2019-04" db="EMBL/GenBank/DDBJ databases">
        <authorList>
            <person name="Li Y."/>
            <person name="Wang J."/>
        </authorList>
    </citation>
    <scope>NUCLEOTIDE SEQUENCE [LARGE SCALE GENOMIC DNA]</scope>
    <source>
        <strain evidence="2 3">DSM 14668</strain>
    </source>
</reference>
<feature type="compositionally biased region" description="Basic and acidic residues" evidence="1">
    <location>
        <begin position="146"/>
        <end position="156"/>
    </location>
</feature>
<accession>A0A4U1IYC3</accession>
<dbReference type="RefSeq" id="WP_136933895.1">
    <property type="nucleotide sequence ID" value="NZ_SSMQ01000055.1"/>
</dbReference>
<keyword evidence="3" id="KW-1185">Reference proteome</keyword>
<protein>
    <submittedName>
        <fullName evidence="2">Uncharacterized protein</fullName>
    </submittedName>
</protein>
<dbReference type="OrthoDB" id="5512760at2"/>